<protein>
    <submittedName>
        <fullName evidence="3">Uncharacterized protein</fullName>
    </submittedName>
</protein>
<gene>
    <name evidence="3" type="ORF">AWC23_19810</name>
</gene>
<dbReference type="AlphaFoldDB" id="A0AAJ3NMP1"/>
<sequence>MTQPDERAADPAIVSEQPPYDERPSGLFQVAAAVGIVAGTLFVVAVVFFAGFFLGGSSDGYGDGRPGPMGAGGRMGTCPMMGGGMVHPMMPGGMMGPAPATVPNHPRP</sequence>
<feature type="transmembrane region" description="Helical" evidence="2">
    <location>
        <begin position="27"/>
        <end position="55"/>
    </location>
</feature>
<organism evidence="3 4">
    <name type="scientific">Mycobacterium saskatchewanense</name>
    <dbReference type="NCBI Taxonomy" id="220927"/>
    <lineage>
        <taxon>Bacteria</taxon>
        <taxon>Bacillati</taxon>
        <taxon>Actinomycetota</taxon>
        <taxon>Actinomycetes</taxon>
        <taxon>Mycobacteriales</taxon>
        <taxon>Mycobacteriaceae</taxon>
        <taxon>Mycobacterium</taxon>
        <taxon>Mycobacterium simiae complex</taxon>
    </lineage>
</organism>
<dbReference type="RefSeq" id="WP_085257217.1">
    <property type="nucleotide sequence ID" value="NZ_AP022573.1"/>
</dbReference>
<feature type="region of interest" description="Disordered" evidence="1">
    <location>
        <begin position="1"/>
        <end position="20"/>
    </location>
</feature>
<proteinExistence type="predicted"/>
<keyword evidence="2" id="KW-0812">Transmembrane</keyword>
<dbReference type="Proteomes" id="UP000193387">
    <property type="component" value="Unassembled WGS sequence"/>
</dbReference>
<comment type="caution">
    <text evidence="3">The sequence shown here is derived from an EMBL/GenBank/DDBJ whole genome shotgun (WGS) entry which is preliminary data.</text>
</comment>
<evidence type="ECO:0000256" key="1">
    <source>
        <dbReference type="SAM" id="MobiDB-lite"/>
    </source>
</evidence>
<keyword evidence="4" id="KW-1185">Reference proteome</keyword>
<keyword evidence="2" id="KW-0472">Membrane</keyword>
<reference evidence="3 4" key="1">
    <citation type="submission" date="2016-01" db="EMBL/GenBank/DDBJ databases">
        <title>The new phylogeny of the genus Mycobacterium.</title>
        <authorList>
            <person name="Tarcisio F."/>
            <person name="Conor M."/>
            <person name="Antonella G."/>
            <person name="Elisabetta G."/>
            <person name="Giulia F.S."/>
            <person name="Sara T."/>
            <person name="Anna F."/>
            <person name="Clotilde B."/>
            <person name="Roberto B."/>
            <person name="Veronica D.S."/>
            <person name="Fabio R."/>
            <person name="Monica P."/>
            <person name="Olivier J."/>
            <person name="Enrico T."/>
            <person name="Nicola S."/>
        </authorList>
    </citation>
    <scope>NUCLEOTIDE SEQUENCE [LARGE SCALE GENOMIC DNA]</scope>
    <source>
        <strain evidence="3 4">DSM 44616</strain>
    </source>
</reference>
<name>A0AAJ3NMP1_9MYCO</name>
<dbReference type="EMBL" id="LQPR01000049">
    <property type="protein sequence ID" value="ORW69006.1"/>
    <property type="molecule type" value="Genomic_DNA"/>
</dbReference>
<evidence type="ECO:0000256" key="2">
    <source>
        <dbReference type="SAM" id="Phobius"/>
    </source>
</evidence>
<evidence type="ECO:0000313" key="3">
    <source>
        <dbReference type="EMBL" id="ORW69006.1"/>
    </source>
</evidence>
<keyword evidence="2" id="KW-1133">Transmembrane helix</keyword>
<accession>A0AAJ3NMP1</accession>
<evidence type="ECO:0000313" key="4">
    <source>
        <dbReference type="Proteomes" id="UP000193387"/>
    </source>
</evidence>